<gene>
    <name evidence="1" type="ORF">GTGU_04107</name>
</gene>
<sequence length="106" mass="11763">MRTTRKASAGEAAQDRYISSAGLDKMRRDAEGILSLRTPVADNEWWQALLCIVTELQERRSESLRHVGYLFVDRKNGVVLFSTSDAPCEGAALAGPVYGDVNFMVR</sequence>
<keyword evidence="2" id="KW-1185">Reference proteome</keyword>
<evidence type="ECO:0000313" key="1">
    <source>
        <dbReference type="EMBL" id="KFB99668.1"/>
    </source>
</evidence>
<protein>
    <submittedName>
        <fullName evidence="1">Uncharacterized protein</fullName>
    </submittedName>
</protein>
<dbReference type="AlphaFoldDB" id="A0A084ZQC4"/>
<dbReference type="Proteomes" id="UP000028630">
    <property type="component" value="Unassembled WGS sequence"/>
</dbReference>
<comment type="caution">
    <text evidence="1">The sequence shown here is derived from an EMBL/GenBank/DDBJ whole genome shotgun (WGS) entry which is preliminary data.</text>
</comment>
<dbReference type="RefSeq" id="WP_038161573.1">
    <property type="nucleotide sequence ID" value="NZ_JMTB01000114.1"/>
</dbReference>
<proteinExistence type="predicted"/>
<organism evidence="1 2">
    <name type="scientific">Trabulsiella guamensis ATCC 49490</name>
    <dbReference type="NCBI Taxonomy" id="1005994"/>
    <lineage>
        <taxon>Bacteria</taxon>
        <taxon>Pseudomonadati</taxon>
        <taxon>Pseudomonadota</taxon>
        <taxon>Gammaproteobacteria</taxon>
        <taxon>Enterobacterales</taxon>
        <taxon>Enterobacteriaceae</taxon>
        <taxon>Trabulsiella</taxon>
    </lineage>
</organism>
<reference evidence="2" key="1">
    <citation type="submission" date="2014-05" db="EMBL/GenBank/DDBJ databases">
        <title>ATOL: Assembling a taxonomically balanced genome-scale reconstruction of the evolutionary history of the Enterobacteriaceae.</title>
        <authorList>
            <person name="Plunkett G. III"/>
            <person name="Neeno-Eckwall E.C."/>
            <person name="Glasner J.D."/>
            <person name="Perna N.T."/>
        </authorList>
    </citation>
    <scope>NUCLEOTIDE SEQUENCE [LARGE SCALE GENOMIC DNA]</scope>
    <source>
        <strain evidence="2">ATCC 49490</strain>
    </source>
</reference>
<accession>A0A084ZQC4</accession>
<evidence type="ECO:0000313" key="2">
    <source>
        <dbReference type="Proteomes" id="UP000028630"/>
    </source>
</evidence>
<dbReference type="OrthoDB" id="9980688at2"/>
<dbReference type="EMBL" id="JMTB01000114">
    <property type="protein sequence ID" value="KFB99668.1"/>
    <property type="molecule type" value="Genomic_DNA"/>
</dbReference>
<name>A0A084ZQC4_9ENTR</name>